<evidence type="ECO:0000256" key="1">
    <source>
        <dbReference type="SAM" id="MobiDB-lite"/>
    </source>
</evidence>
<dbReference type="RefSeq" id="WP_323357600.1">
    <property type="nucleotide sequence ID" value="NZ_JAYGHY010000058.1"/>
</dbReference>
<dbReference type="SUPFAM" id="SSF51126">
    <property type="entry name" value="Pectin lyase-like"/>
    <property type="match status" value="1"/>
</dbReference>
<dbReference type="InterPro" id="IPR008638">
    <property type="entry name" value="FhaB/CdiA-like_TPS"/>
</dbReference>
<evidence type="ECO:0000313" key="3">
    <source>
        <dbReference type="EMBL" id="MEA5443618.1"/>
    </source>
</evidence>
<accession>A0ABU5SYL6</accession>
<dbReference type="EMBL" id="JAYGHY010000058">
    <property type="protein sequence ID" value="MEA5443618.1"/>
    <property type="molecule type" value="Genomic_DNA"/>
</dbReference>
<feature type="region of interest" description="Disordered" evidence="1">
    <location>
        <begin position="749"/>
        <end position="794"/>
    </location>
</feature>
<evidence type="ECO:0000259" key="2">
    <source>
        <dbReference type="SMART" id="SM00912"/>
    </source>
</evidence>
<sequence length="916" mass="94775">MVALTLAQSSAPPMARAQVLPTSPQQVGSGAHTVTTSGSTLTVTTPGRAVISWGSFNIGPGGTVDFQNQGAVLNYVRSGGGASRLDGVLRAINPVVLINNQGITVGSTALVSVPSILLTSGTLAAGAVEQFLSGSAYGPGLNAPLISIVMADGDGPIQVDGTIRSTNGGGIALVAPAVTLGPTGAIFTRGVRSAATGTDGVNTTVNGVVPEGSLWIGTTGLPTNTFTASPGLPTGFGFIQISGRPSPQRATLSLQATYDLERFVISTSGAKAGQFNDLFFSPNFRAADFFVYDGIEAIEEGHRESTNGGSLKRRLTHTDAQGNLVAEERDEASVLGLTLPAGAVLLNADGVRVDQTSGKLTSGTLTVQPGSAALTNPDFVDQFGTGPLKVTIDGGASSVVGSNGVRAPYGPQTGLITWTRTIPGSPTTQMVAIPGGSFTIMQGLTNPGFTRPQEAGISQTFLRQEGGYFHGNHGTYAGTSPCPGCRYVNPVTGEVTYWRGHFTTDSNGRPQFTTAGNLPPTHVLYVVGGRTYVTDASSFNPQTTPKTPPTQVVRPPVYQQVTTPGTPTVVQLQQALPLAGQTAVPQGSGTSTWQRPTQVPQPTPAPTRAPLQQPLLTPTLAPTQVPQPTPAPTRAPLQQPLLTPTLAPSQVPQPTPAPTRAPLRQPLLTPTLAPSQVPQPTPAPTRAPLQQPLLTPTLAPTQVPQPTPAPTRAPLRQPLLTPTLAPTQVPQPTPAPTRAPLQQPLLTPTLAPTQVPQPTPAPTRAPLRQPLLTPTLAPSQVPQPTPAPTRAPLRQPLLTPTLAPTQVPQPTPAPTRAPLQQPLLTPTLAPTQVPQPTPAPTRAPLQQPLLTPTLAPTQVPQPTPAPTRAPLRQPLLTPTLAPTQVPQPTPAPTRAPLRQPLLTPTLAPTQVPQPTP</sequence>
<feature type="region of interest" description="Disordered" evidence="1">
    <location>
        <begin position="723"/>
        <end position="742"/>
    </location>
</feature>
<feature type="region of interest" description="Disordered" evidence="1">
    <location>
        <begin position="827"/>
        <end position="846"/>
    </location>
</feature>
<feature type="region of interest" description="Disordered" evidence="1">
    <location>
        <begin position="801"/>
        <end position="820"/>
    </location>
</feature>
<organism evidence="3 4">
    <name type="scientific">Cyanobium gracile UHCC 0281</name>
    <dbReference type="NCBI Taxonomy" id="3110309"/>
    <lineage>
        <taxon>Bacteria</taxon>
        <taxon>Bacillati</taxon>
        <taxon>Cyanobacteriota</taxon>
        <taxon>Cyanophyceae</taxon>
        <taxon>Synechococcales</taxon>
        <taxon>Prochlorococcaceae</taxon>
        <taxon>Cyanobium</taxon>
    </lineage>
</organism>
<keyword evidence="4" id="KW-1185">Reference proteome</keyword>
<comment type="caution">
    <text evidence="3">The sequence shown here is derived from an EMBL/GenBank/DDBJ whole genome shotgun (WGS) entry which is preliminary data.</text>
</comment>
<dbReference type="PANTHER" id="PTHR48148:SF2">
    <property type="entry name" value="PA14 DOMAIN-CONTAINING PROTEIN"/>
    <property type="match status" value="1"/>
</dbReference>
<dbReference type="Gene3D" id="2.160.20.10">
    <property type="entry name" value="Single-stranded right-handed beta-helix, Pectin lyase-like"/>
    <property type="match status" value="1"/>
</dbReference>
<reference evidence="3 4" key="1">
    <citation type="submission" date="2023-12" db="EMBL/GenBank/DDBJ databases">
        <title>Baltic Sea Cyanobacteria.</title>
        <authorList>
            <person name="Delbaje E."/>
            <person name="Fewer D.P."/>
            <person name="Shishido T.K."/>
        </authorList>
    </citation>
    <scope>NUCLEOTIDE SEQUENCE [LARGE SCALE GENOMIC DNA]</scope>
    <source>
        <strain evidence="3 4">UHCC 0281</strain>
    </source>
</reference>
<feature type="compositionally biased region" description="Polar residues" evidence="1">
    <location>
        <begin position="583"/>
        <end position="595"/>
    </location>
</feature>
<gene>
    <name evidence="3" type="ORF">VB739_13735</name>
</gene>
<dbReference type="InterPro" id="IPR012334">
    <property type="entry name" value="Pectin_lyas_fold"/>
</dbReference>
<protein>
    <submittedName>
        <fullName evidence="3">Filamentous hemagglutinin N-terminal domain-containing protein</fullName>
    </submittedName>
</protein>
<feature type="compositionally biased region" description="Low complexity" evidence="1">
    <location>
        <begin position="764"/>
        <end position="780"/>
    </location>
</feature>
<feature type="compositionally biased region" description="Low complexity" evidence="1">
    <location>
        <begin position="541"/>
        <end position="555"/>
    </location>
</feature>
<feature type="compositionally biased region" description="Low complexity" evidence="1">
    <location>
        <begin position="894"/>
        <end position="910"/>
    </location>
</feature>
<dbReference type="Pfam" id="PF05860">
    <property type="entry name" value="TPS"/>
    <property type="match status" value="1"/>
</dbReference>
<dbReference type="PANTHER" id="PTHR48148">
    <property type="entry name" value="KERATINOCYTE PROLINE-RICH PROTEIN"/>
    <property type="match status" value="1"/>
</dbReference>
<feature type="region of interest" description="Disordered" evidence="1">
    <location>
        <begin position="536"/>
        <end position="555"/>
    </location>
</feature>
<feature type="region of interest" description="Disordered" evidence="1">
    <location>
        <begin position="697"/>
        <end position="716"/>
    </location>
</feature>
<feature type="non-terminal residue" evidence="3">
    <location>
        <position position="916"/>
    </location>
</feature>
<dbReference type="SMART" id="SM00912">
    <property type="entry name" value="Haemagg_act"/>
    <property type="match status" value="1"/>
</dbReference>
<feature type="domain" description="Filamentous haemagglutinin FhaB/tRNA nuclease CdiA-like TPS" evidence="2">
    <location>
        <begin position="17"/>
        <end position="128"/>
    </location>
</feature>
<feature type="region of interest" description="Disordered" evidence="1">
    <location>
        <begin position="853"/>
        <end position="916"/>
    </location>
</feature>
<dbReference type="NCBIfam" id="TIGR01901">
    <property type="entry name" value="adhes_NPXG"/>
    <property type="match status" value="1"/>
</dbReference>
<feature type="region of interest" description="Disordered" evidence="1">
    <location>
        <begin position="580"/>
        <end position="612"/>
    </location>
</feature>
<feature type="region of interest" description="Disordered" evidence="1">
    <location>
        <begin position="619"/>
        <end position="638"/>
    </location>
</feature>
<proteinExistence type="predicted"/>
<evidence type="ECO:0000313" key="4">
    <source>
        <dbReference type="Proteomes" id="UP001302329"/>
    </source>
</evidence>
<feature type="compositionally biased region" description="Low complexity" evidence="1">
    <location>
        <begin position="868"/>
        <end position="884"/>
    </location>
</feature>
<dbReference type="InterPro" id="IPR011050">
    <property type="entry name" value="Pectin_lyase_fold/virulence"/>
</dbReference>
<feature type="region of interest" description="Disordered" evidence="1">
    <location>
        <begin position="644"/>
        <end position="690"/>
    </location>
</feature>
<dbReference type="Proteomes" id="UP001302329">
    <property type="component" value="Unassembled WGS sequence"/>
</dbReference>
<name>A0ABU5SYL6_9CYAN</name>